<name>A0A318ITB6_9BURK</name>
<dbReference type="InterPro" id="IPR025075">
    <property type="entry name" value="DUF3916"/>
</dbReference>
<dbReference type="OrthoDB" id="9181379at2"/>
<dbReference type="AlphaFoldDB" id="A0A318ITB6"/>
<organism evidence="1 2">
    <name type="scientific">Undibacterium pigrum</name>
    <dbReference type="NCBI Taxonomy" id="401470"/>
    <lineage>
        <taxon>Bacteria</taxon>
        <taxon>Pseudomonadati</taxon>
        <taxon>Pseudomonadota</taxon>
        <taxon>Betaproteobacteria</taxon>
        <taxon>Burkholderiales</taxon>
        <taxon>Oxalobacteraceae</taxon>
        <taxon>Undibacterium</taxon>
    </lineage>
</organism>
<dbReference type="Proteomes" id="UP000247792">
    <property type="component" value="Unassembled WGS sequence"/>
</dbReference>
<evidence type="ECO:0000313" key="2">
    <source>
        <dbReference type="Proteomes" id="UP000247792"/>
    </source>
</evidence>
<dbReference type="EMBL" id="QJKB01000011">
    <property type="protein sequence ID" value="PXX38739.1"/>
    <property type="molecule type" value="Genomic_DNA"/>
</dbReference>
<evidence type="ECO:0000313" key="1">
    <source>
        <dbReference type="EMBL" id="PXX38739.1"/>
    </source>
</evidence>
<accession>A0A318ITB6</accession>
<sequence length="124" mass="14501">MPVHAAEKKLRGIPRRLRALHKWSDSFQDNFPAAKELAENPRYWNWKIPTDWAMLEGRQSTQSMKREIALLLWQACEHLIRAKPAWASSYRVTCLICLPQMFASEICIYLDEAYFQSKISESDA</sequence>
<dbReference type="RefSeq" id="WP_110257574.1">
    <property type="nucleotide sequence ID" value="NZ_QJKB01000011.1"/>
</dbReference>
<proteinExistence type="predicted"/>
<protein>
    <submittedName>
        <fullName evidence="1">Uncharacterized protein DUF3916</fullName>
    </submittedName>
</protein>
<dbReference type="Pfam" id="PF13079">
    <property type="entry name" value="DUF3916"/>
    <property type="match status" value="1"/>
</dbReference>
<reference evidence="1 2" key="1">
    <citation type="submission" date="2018-05" db="EMBL/GenBank/DDBJ databases">
        <title>Genomic Encyclopedia of Type Strains, Phase IV (KMG-IV): sequencing the most valuable type-strain genomes for metagenomic binning, comparative biology and taxonomic classification.</title>
        <authorList>
            <person name="Goeker M."/>
        </authorList>
    </citation>
    <scope>NUCLEOTIDE SEQUENCE [LARGE SCALE GENOMIC DNA]</scope>
    <source>
        <strain evidence="1 2">DSM 19792</strain>
    </source>
</reference>
<keyword evidence="2" id="KW-1185">Reference proteome</keyword>
<gene>
    <name evidence="1" type="ORF">DFR42_111105</name>
</gene>
<comment type="caution">
    <text evidence="1">The sequence shown here is derived from an EMBL/GenBank/DDBJ whole genome shotgun (WGS) entry which is preliminary data.</text>
</comment>